<proteinExistence type="predicted"/>
<reference evidence="1 2" key="1">
    <citation type="submission" date="2018-05" db="EMBL/GenBank/DDBJ databases">
        <title>Genomic Encyclopedia of Type Strains, Phase IV (KMG-IV): sequencing the most valuable type-strain genomes for metagenomic binning, comparative biology and taxonomic classification.</title>
        <authorList>
            <person name="Goeker M."/>
        </authorList>
    </citation>
    <scope>NUCLEOTIDE SEQUENCE [LARGE SCALE GENOMIC DNA]</scope>
    <source>
        <strain evidence="1 2">DSM 45480</strain>
    </source>
</reference>
<evidence type="ECO:0000313" key="2">
    <source>
        <dbReference type="Proteomes" id="UP000246005"/>
    </source>
</evidence>
<name>A0A316IHF9_9PSEU</name>
<dbReference type="Proteomes" id="UP000246005">
    <property type="component" value="Unassembled WGS sequence"/>
</dbReference>
<dbReference type="AlphaFoldDB" id="A0A316IHF9"/>
<comment type="caution">
    <text evidence="1">The sequence shown here is derived from an EMBL/GenBank/DDBJ whole genome shotgun (WGS) entry which is preliminary data.</text>
</comment>
<sequence>MRATVPYEFVVGPQNEFGIGTHVWTVLHATVDGWVESVALAYHAAWTARRVTRVRGAEVDDIDLDGFEPVRAVRGVADTWWRGPDGVIAIHRGEAELLGDPALKVARVYEGVTLDGWED</sequence>
<dbReference type="RefSeq" id="WP_211337169.1">
    <property type="nucleotide sequence ID" value="NZ_QGHB01000001.1"/>
</dbReference>
<protein>
    <submittedName>
        <fullName evidence="1">Uncharacterized protein</fullName>
    </submittedName>
</protein>
<dbReference type="EMBL" id="QGHB01000001">
    <property type="protein sequence ID" value="PWK91864.1"/>
    <property type="molecule type" value="Genomic_DNA"/>
</dbReference>
<gene>
    <name evidence="1" type="ORF">C8D88_1011905</name>
</gene>
<organism evidence="1 2">
    <name type="scientific">Lentzea atacamensis</name>
    <dbReference type="NCBI Taxonomy" id="531938"/>
    <lineage>
        <taxon>Bacteria</taxon>
        <taxon>Bacillati</taxon>
        <taxon>Actinomycetota</taxon>
        <taxon>Actinomycetes</taxon>
        <taxon>Pseudonocardiales</taxon>
        <taxon>Pseudonocardiaceae</taxon>
        <taxon>Lentzea</taxon>
    </lineage>
</organism>
<accession>A0A316IHF9</accession>
<evidence type="ECO:0000313" key="1">
    <source>
        <dbReference type="EMBL" id="PWK91864.1"/>
    </source>
</evidence>